<dbReference type="OrthoDB" id="9801061at2"/>
<dbReference type="GO" id="GO:0016787">
    <property type="term" value="F:hydrolase activity"/>
    <property type="evidence" value="ECO:0007669"/>
    <property type="project" value="UniProtKB-KW"/>
</dbReference>
<accession>A0A2A7UR67</accession>
<dbReference type="InterPro" id="IPR050789">
    <property type="entry name" value="Diverse_Enzym_Activities"/>
</dbReference>
<dbReference type="Proteomes" id="UP000220246">
    <property type="component" value="Unassembled WGS sequence"/>
</dbReference>
<protein>
    <submittedName>
        <fullName evidence="2">Serine hydrolase</fullName>
    </submittedName>
</protein>
<dbReference type="GeneID" id="80799715"/>
<organism evidence="2 3">
    <name type="scientific">Comamonas terrigena</name>
    <dbReference type="NCBI Taxonomy" id="32013"/>
    <lineage>
        <taxon>Bacteria</taxon>
        <taxon>Pseudomonadati</taxon>
        <taxon>Pseudomonadota</taxon>
        <taxon>Betaproteobacteria</taxon>
        <taxon>Burkholderiales</taxon>
        <taxon>Comamonadaceae</taxon>
        <taxon>Comamonas</taxon>
    </lineage>
</organism>
<feature type="domain" description="Beta-lactamase-related" evidence="1">
    <location>
        <begin position="33"/>
        <end position="399"/>
    </location>
</feature>
<dbReference type="InterPro" id="IPR001466">
    <property type="entry name" value="Beta-lactam-related"/>
</dbReference>
<dbReference type="AlphaFoldDB" id="A0A2A7UR67"/>
<reference evidence="3" key="1">
    <citation type="submission" date="2017-09" db="EMBL/GenBank/DDBJ databases">
        <title>FDA dAtabase for Regulatory Grade micrObial Sequences (FDA-ARGOS): Supporting development and validation of Infectious Disease Dx tests.</title>
        <authorList>
            <person name="Minogue T."/>
            <person name="Wolcott M."/>
            <person name="Wasieloski L."/>
            <person name="Aguilar W."/>
            <person name="Moore D."/>
            <person name="Tallon L."/>
            <person name="Sadzewicz L."/>
            <person name="Ott S."/>
            <person name="Zhao X."/>
            <person name="Nagaraj S."/>
            <person name="Vavikolanu K."/>
            <person name="Aluvathingal J."/>
            <person name="Nadendla S."/>
            <person name="Sichtig H."/>
        </authorList>
    </citation>
    <scope>NUCLEOTIDE SEQUENCE [LARGE SCALE GENOMIC DNA]</scope>
    <source>
        <strain evidence="3">FDAARGOS_394</strain>
    </source>
</reference>
<evidence type="ECO:0000313" key="3">
    <source>
        <dbReference type="Proteomes" id="UP000220246"/>
    </source>
</evidence>
<evidence type="ECO:0000259" key="1">
    <source>
        <dbReference type="Pfam" id="PF00144"/>
    </source>
</evidence>
<proteinExistence type="predicted"/>
<dbReference type="EMBL" id="PDEA01000001">
    <property type="protein sequence ID" value="PEH87859.1"/>
    <property type="molecule type" value="Genomic_DNA"/>
</dbReference>
<evidence type="ECO:0000313" key="2">
    <source>
        <dbReference type="EMBL" id="PEH87859.1"/>
    </source>
</evidence>
<keyword evidence="3" id="KW-1185">Reference proteome</keyword>
<dbReference type="SUPFAM" id="SSF56601">
    <property type="entry name" value="beta-lactamase/transpeptidase-like"/>
    <property type="match status" value="1"/>
</dbReference>
<sequence>MSATPRFHIPGLPWADSPESLGLGSDRLQRLSARLQQGVDRGEIPGAVALVARHGQLAYLESFGQLNPAKGTAMRPDAIFRIASMTKPLTSLAIMMLLEQGQLALLDPVAKYLPELAQLRVGRVQPATDGSAPQVVLEPLARPITLHDLLRHTAGITYGVPGSPNPLKQAYISAKLGHKNDNNAQFITKLSQLALLDQPGTVWEYGMSTDVLGRVVEVVSGQTLAEFMRQHITTPLQLHDTAFHAPDSAAERAAWPQPEGPQLQLPPVPPVTQAMAFQSGGGGMVSTISDYARLCLFWRNGGQLDGMRLLSRKTVALMTANHLPAGVRMGPDMAYFGAQLPSPDVGQGFGLGFAVRTASGLNPLPGSVGDFSWSGIYGTFFWIDPQEDLFAILMMQSMAQRIPYRTVMRQGVYQALVDTPT</sequence>
<dbReference type="PANTHER" id="PTHR43283:SF3">
    <property type="entry name" value="BETA-LACTAMASE FAMILY PROTEIN (AFU_ORTHOLOGUE AFUA_5G07500)"/>
    <property type="match status" value="1"/>
</dbReference>
<dbReference type="Gene3D" id="3.40.710.10">
    <property type="entry name" value="DD-peptidase/beta-lactamase superfamily"/>
    <property type="match status" value="1"/>
</dbReference>
<name>A0A2A7UR67_COMTR</name>
<dbReference type="InterPro" id="IPR012338">
    <property type="entry name" value="Beta-lactam/transpept-like"/>
</dbReference>
<dbReference type="PANTHER" id="PTHR43283">
    <property type="entry name" value="BETA-LACTAMASE-RELATED"/>
    <property type="match status" value="1"/>
</dbReference>
<gene>
    <name evidence="2" type="ORF">CRM82_03835</name>
</gene>
<dbReference type="Pfam" id="PF00144">
    <property type="entry name" value="Beta-lactamase"/>
    <property type="match status" value="1"/>
</dbReference>
<comment type="caution">
    <text evidence="2">The sequence shown here is derived from an EMBL/GenBank/DDBJ whole genome shotgun (WGS) entry which is preliminary data.</text>
</comment>
<dbReference type="STRING" id="1219032.GCA_001515545_02664"/>
<dbReference type="RefSeq" id="WP_066538827.1">
    <property type="nucleotide sequence ID" value="NZ_JAOCAL010000024.1"/>
</dbReference>
<keyword evidence="2" id="KW-0378">Hydrolase</keyword>